<comment type="caution">
    <text evidence="1">The sequence shown here is derived from an EMBL/GenBank/DDBJ whole genome shotgun (WGS) entry which is preliminary data.</text>
</comment>
<gene>
    <name evidence="1" type="ORF">GCM10009093_21630</name>
</gene>
<dbReference type="Proteomes" id="UP001500791">
    <property type="component" value="Unassembled WGS sequence"/>
</dbReference>
<name>A0ABN0YGI1_9CAUL</name>
<dbReference type="SUPFAM" id="SSF69279">
    <property type="entry name" value="Phage tail proteins"/>
    <property type="match status" value="1"/>
</dbReference>
<dbReference type="Pfam" id="PF05954">
    <property type="entry name" value="Phage_GPD"/>
    <property type="match status" value="1"/>
</dbReference>
<accession>A0ABN0YGI1</accession>
<evidence type="ECO:0000313" key="1">
    <source>
        <dbReference type="EMBL" id="GAA0394731.1"/>
    </source>
</evidence>
<organism evidence="1 2">
    <name type="scientific">Brevundimonas terrae</name>
    <dbReference type="NCBI Taxonomy" id="363631"/>
    <lineage>
        <taxon>Bacteria</taxon>
        <taxon>Pseudomonadati</taxon>
        <taxon>Pseudomonadota</taxon>
        <taxon>Alphaproteobacteria</taxon>
        <taxon>Caulobacterales</taxon>
        <taxon>Caulobacteraceae</taxon>
        <taxon>Brevundimonas</taxon>
    </lineage>
</organism>
<evidence type="ECO:0000313" key="2">
    <source>
        <dbReference type="Proteomes" id="UP001500791"/>
    </source>
</evidence>
<dbReference type="EMBL" id="BAAAEJ010000007">
    <property type="protein sequence ID" value="GAA0394731.1"/>
    <property type="molecule type" value="Genomic_DNA"/>
</dbReference>
<sequence length="347" mass="37389">MTSQYVHRQAAWSITVDGVDIADTLRPRLIILDLTEKRGTDADELSLVLSDHDGQLVVPRPGVIIAVSLGWKDLGTANPPQLIDKGRFKVDQLTHAGTPDTLTIRARSADLTRAFRQRRIQSWTQTTLGAILNDLAGRNGLQLKCSDDKAAVDIAHLAQSNESDAALIARLGRTHDAVATVKAGALIFMACGAGESPGGEPLGLATITRRDGDRHTWESAERGSYSGVIAEWHDRAGGQRRKVVVGDDDNAKKLARTYASEANARRAADAEYKRLERGAAKFSLTLAQGRPDIFPEKTVAVTGFKPEIDAASWLVDEARHTLNSSGLGTVIQMELGGSANTQRNANT</sequence>
<keyword evidence="2" id="KW-1185">Reference proteome</keyword>
<reference evidence="1 2" key="1">
    <citation type="journal article" date="2019" name="Int. J. Syst. Evol. Microbiol.">
        <title>The Global Catalogue of Microorganisms (GCM) 10K type strain sequencing project: providing services to taxonomists for standard genome sequencing and annotation.</title>
        <authorList>
            <consortium name="The Broad Institute Genomics Platform"/>
            <consortium name="The Broad Institute Genome Sequencing Center for Infectious Disease"/>
            <person name="Wu L."/>
            <person name="Ma J."/>
        </authorList>
    </citation>
    <scope>NUCLEOTIDE SEQUENCE [LARGE SCALE GENOMIC DNA]</scope>
    <source>
        <strain evidence="1 2">JCM 13476</strain>
    </source>
</reference>
<dbReference type="RefSeq" id="WP_167177583.1">
    <property type="nucleotide sequence ID" value="NZ_BAAAEJ010000007.1"/>
</dbReference>
<protein>
    <submittedName>
        <fullName evidence="1">Phage late control D family protein</fullName>
    </submittedName>
</protein>
<proteinExistence type="predicted"/>